<dbReference type="Gene3D" id="1.10.10.10">
    <property type="entry name" value="Winged helix-like DNA-binding domain superfamily/Winged helix DNA-binding domain"/>
    <property type="match status" value="1"/>
</dbReference>
<name>A0ABS3C6S1_9BACT</name>
<protein>
    <submittedName>
        <fullName evidence="7">Sigma-70 family RNA polymerase sigma factor</fullName>
    </submittedName>
</protein>
<gene>
    <name evidence="7" type="ORF">J0A68_16470</name>
</gene>
<dbReference type="Pfam" id="PF08281">
    <property type="entry name" value="Sigma70_r4_2"/>
    <property type="match status" value="1"/>
</dbReference>
<feature type="domain" description="RNA polymerase sigma factor 70 region 4 type 2" evidence="6">
    <location>
        <begin position="130"/>
        <end position="176"/>
    </location>
</feature>
<dbReference type="InterPro" id="IPR036388">
    <property type="entry name" value="WH-like_DNA-bd_sf"/>
</dbReference>
<keyword evidence="2" id="KW-0805">Transcription regulation</keyword>
<keyword evidence="3" id="KW-0731">Sigma factor</keyword>
<dbReference type="NCBIfam" id="TIGR02937">
    <property type="entry name" value="sigma70-ECF"/>
    <property type="match status" value="1"/>
</dbReference>
<reference evidence="7 8" key="1">
    <citation type="submission" date="2021-03" db="EMBL/GenBank/DDBJ databases">
        <title>novel species isolated from a fishpond in China.</title>
        <authorList>
            <person name="Lu H."/>
            <person name="Cai Z."/>
        </authorList>
    </citation>
    <scope>NUCLEOTIDE SEQUENCE [LARGE SCALE GENOMIC DNA]</scope>
    <source>
        <strain evidence="7 8">H41</strain>
    </source>
</reference>
<feature type="domain" description="RNA polymerase sigma-70 region 2" evidence="5">
    <location>
        <begin position="27"/>
        <end position="90"/>
    </location>
</feature>
<sequence length="197" mass="22723">MPENRPHQTELLVEELSRGSERAFHGLYTQYGKKVYLLGIKLGYGHEDAEGLVQEVFLKIWKNKTQLKPEFCFEAYLVKVAKSMVYRKVSRMKLEKDYIQHLGSSKDSKDNGTEDYVIFQDLLCHSLSELDSLSPKQKQVFMMKNFEHLSVDEIAERLNLSKRTVENQIFRASKQLKKKISGLGNVLTVICTFISLG</sequence>
<dbReference type="InterPro" id="IPR013249">
    <property type="entry name" value="RNA_pol_sigma70_r4_t2"/>
</dbReference>
<accession>A0ABS3C6S1</accession>
<evidence type="ECO:0000256" key="1">
    <source>
        <dbReference type="ARBA" id="ARBA00010641"/>
    </source>
</evidence>
<dbReference type="InterPro" id="IPR013324">
    <property type="entry name" value="RNA_pol_sigma_r3/r4-like"/>
</dbReference>
<evidence type="ECO:0000256" key="2">
    <source>
        <dbReference type="ARBA" id="ARBA00023015"/>
    </source>
</evidence>
<dbReference type="EMBL" id="JAFKCT010000007">
    <property type="protein sequence ID" value="MBN7812550.1"/>
    <property type="molecule type" value="Genomic_DNA"/>
</dbReference>
<proteinExistence type="inferred from homology"/>
<dbReference type="InterPro" id="IPR039425">
    <property type="entry name" value="RNA_pol_sigma-70-like"/>
</dbReference>
<dbReference type="Proteomes" id="UP000664317">
    <property type="component" value="Unassembled WGS sequence"/>
</dbReference>
<dbReference type="SUPFAM" id="SSF88946">
    <property type="entry name" value="Sigma2 domain of RNA polymerase sigma factors"/>
    <property type="match status" value="1"/>
</dbReference>
<evidence type="ECO:0000313" key="7">
    <source>
        <dbReference type="EMBL" id="MBN7812550.1"/>
    </source>
</evidence>
<dbReference type="Gene3D" id="1.10.1740.10">
    <property type="match status" value="1"/>
</dbReference>
<dbReference type="CDD" id="cd06171">
    <property type="entry name" value="Sigma70_r4"/>
    <property type="match status" value="1"/>
</dbReference>
<evidence type="ECO:0000256" key="3">
    <source>
        <dbReference type="ARBA" id="ARBA00023082"/>
    </source>
</evidence>
<comment type="caution">
    <text evidence="7">The sequence shown here is derived from an EMBL/GenBank/DDBJ whole genome shotgun (WGS) entry which is preliminary data.</text>
</comment>
<dbReference type="InterPro" id="IPR013325">
    <property type="entry name" value="RNA_pol_sigma_r2"/>
</dbReference>
<dbReference type="Pfam" id="PF04542">
    <property type="entry name" value="Sigma70_r2"/>
    <property type="match status" value="1"/>
</dbReference>
<evidence type="ECO:0000259" key="6">
    <source>
        <dbReference type="Pfam" id="PF08281"/>
    </source>
</evidence>
<keyword evidence="8" id="KW-1185">Reference proteome</keyword>
<dbReference type="InterPro" id="IPR014284">
    <property type="entry name" value="RNA_pol_sigma-70_dom"/>
</dbReference>
<keyword evidence="4" id="KW-0804">Transcription</keyword>
<organism evidence="7 8">
    <name type="scientific">Algoriphagus oliviformis</name>
    <dbReference type="NCBI Taxonomy" id="2811231"/>
    <lineage>
        <taxon>Bacteria</taxon>
        <taxon>Pseudomonadati</taxon>
        <taxon>Bacteroidota</taxon>
        <taxon>Cytophagia</taxon>
        <taxon>Cytophagales</taxon>
        <taxon>Cyclobacteriaceae</taxon>
        <taxon>Algoriphagus</taxon>
    </lineage>
</organism>
<dbReference type="RefSeq" id="WP_206579327.1">
    <property type="nucleotide sequence ID" value="NZ_JAFKCT010000007.1"/>
</dbReference>
<evidence type="ECO:0000259" key="5">
    <source>
        <dbReference type="Pfam" id="PF04542"/>
    </source>
</evidence>
<dbReference type="PANTHER" id="PTHR43133:SF46">
    <property type="entry name" value="RNA POLYMERASE SIGMA-70 FACTOR ECF SUBFAMILY"/>
    <property type="match status" value="1"/>
</dbReference>
<dbReference type="SUPFAM" id="SSF88659">
    <property type="entry name" value="Sigma3 and sigma4 domains of RNA polymerase sigma factors"/>
    <property type="match status" value="1"/>
</dbReference>
<comment type="similarity">
    <text evidence="1">Belongs to the sigma-70 factor family. ECF subfamily.</text>
</comment>
<dbReference type="PANTHER" id="PTHR43133">
    <property type="entry name" value="RNA POLYMERASE ECF-TYPE SIGMA FACTO"/>
    <property type="match status" value="1"/>
</dbReference>
<evidence type="ECO:0000256" key="4">
    <source>
        <dbReference type="ARBA" id="ARBA00023163"/>
    </source>
</evidence>
<evidence type="ECO:0000313" key="8">
    <source>
        <dbReference type="Proteomes" id="UP000664317"/>
    </source>
</evidence>
<dbReference type="InterPro" id="IPR007627">
    <property type="entry name" value="RNA_pol_sigma70_r2"/>
</dbReference>